<keyword evidence="2" id="KW-1185">Reference proteome</keyword>
<reference evidence="1 2" key="1">
    <citation type="journal article" date="2018" name="Biotechnol. Biofuels">
        <title>Integrative visual omics of the white-rot fungus Polyporus brumalis exposes the biotechnological potential of its oxidative enzymes for delignifying raw plant biomass.</title>
        <authorList>
            <person name="Miyauchi S."/>
            <person name="Rancon A."/>
            <person name="Drula E."/>
            <person name="Hage H."/>
            <person name="Chaduli D."/>
            <person name="Favel A."/>
            <person name="Grisel S."/>
            <person name="Henrissat B."/>
            <person name="Herpoel-Gimbert I."/>
            <person name="Ruiz-Duenas F.J."/>
            <person name="Chevret D."/>
            <person name="Hainaut M."/>
            <person name="Lin J."/>
            <person name="Wang M."/>
            <person name="Pangilinan J."/>
            <person name="Lipzen A."/>
            <person name="Lesage-Meessen L."/>
            <person name="Navarro D."/>
            <person name="Riley R."/>
            <person name="Grigoriev I.V."/>
            <person name="Zhou S."/>
            <person name="Raouche S."/>
            <person name="Rosso M.N."/>
        </authorList>
    </citation>
    <scope>NUCLEOTIDE SEQUENCE [LARGE SCALE GENOMIC DNA]</scope>
    <source>
        <strain evidence="1 2">BRFM 1820</strain>
    </source>
</reference>
<dbReference type="InterPro" id="IPR032675">
    <property type="entry name" value="LRR_dom_sf"/>
</dbReference>
<dbReference type="EMBL" id="KZ857390">
    <property type="protein sequence ID" value="RDX52510.1"/>
    <property type="molecule type" value="Genomic_DNA"/>
</dbReference>
<accession>A0A371DJ02</accession>
<dbReference type="Proteomes" id="UP000256964">
    <property type="component" value="Unassembled WGS sequence"/>
</dbReference>
<dbReference type="OrthoDB" id="3208561at2759"/>
<dbReference type="Gene3D" id="3.80.10.10">
    <property type="entry name" value="Ribonuclease Inhibitor"/>
    <property type="match status" value="1"/>
</dbReference>
<organism evidence="1 2">
    <name type="scientific">Lentinus brumalis</name>
    <dbReference type="NCBI Taxonomy" id="2498619"/>
    <lineage>
        <taxon>Eukaryota</taxon>
        <taxon>Fungi</taxon>
        <taxon>Dikarya</taxon>
        <taxon>Basidiomycota</taxon>
        <taxon>Agaricomycotina</taxon>
        <taxon>Agaricomycetes</taxon>
        <taxon>Polyporales</taxon>
        <taxon>Polyporaceae</taxon>
        <taxon>Lentinus</taxon>
    </lineage>
</organism>
<gene>
    <name evidence="1" type="ORF">OH76DRAFT_163280</name>
</gene>
<proteinExistence type="predicted"/>
<sequence>MSAHRDIVGLCSLPTLHAYIPYVQRLWRANKTERAFESVRDGVKEAIERFQETEQRSVRLILEHASGRLAVSRETVVHPHSGRTQPGLESIDEDTFRLIAYEVRNMKESLLNISSVSRRLRELAMPVLFAHCSTDYYGKRGIPPPTISHFVRHLTYKGLCASNLYRDSFGVELPYLPALSSITFDGDDFGSGVPWQVLERCLRLPHLRSVSWGLGAGFAAVDPYPAQVIADMPVRLTSFHCERPRRMWRKLVVEPGSYGLSGIPPESEIANESLCINPVVLRTHETVESLRLMMESARIGPMVELVWPNLREFGLSGEYPAPVDSSPFVDLFQRAPCLTTFSASIALPLHMDRLPLLGQSPQPWIERLELRSLTLAYPDPGDAIFCANMSGLTHLCLCDSPRYYYHLAISKVSNRYNAPILTSSECLTILKRMNMPALDSLALSYVADEADDDLLHYVIYTFPRLHTLELHRYRKDRQEVVQHAHIARLLTRGEMLRHVFLNLDFHDDHGPPGTGNWDEPIFRFDPIHAARGFELVNIMEKCPRLQYVALLRHYERSSQWVEYHPSRCAQSRCVFAERDSINPYFEY</sequence>
<name>A0A371DJ02_9APHY</name>
<dbReference type="AlphaFoldDB" id="A0A371DJ02"/>
<evidence type="ECO:0000313" key="1">
    <source>
        <dbReference type="EMBL" id="RDX52510.1"/>
    </source>
</evidence>
<protein>
    <submittedName>
        <fullName evidence="1">Uncharacterized protein</fullName>
    </submittedName>
</protein>
<evidence type="ECO:0000313" key="2">
    <source>
        <dbReference type="Proteomes" id="UP000256964"/>
    </source>
</evidence>